<dbReference type="InterPro" id="IPR018146">
    <property type="entry name" value="Glyoxalase_1_CS"/>
</dbReference>
<dbReference type="EMBL" id="CP068047">
    <property type="protein sequence ID" value="QQR36531.1"/>
    <property type="molecule type" value="Genomic_DNA"/>
</dbReference>
<evidence type="ECO:0000313" key="3">
    <source>
        <dbReference type="EMBL" id="QQR36531.1"/>
    </source>
</evidence>
<sequence>MVTVALHHVAVIVTDLDRSARFYQDLFGLAPIERPPFTIPGLWLGVGSLQVHLTVYAAGNFRQGPVDNDDIHFAFRTDDFEAFVARAEAMGFRADAAQDDPKRMILKRQGMAGFPQLYLMDPDRNVIEVNGAA</sequence>
<dbReference type="Proteomes" id="UP000595460">
    <property type="component" value="Chromosome"/>
</dbReference>
<keyword evidence="4" id="KW-1185">Reference proteome</keyword>
<dbReference type="PANTHER" id="PTHR21366:SF22">
    <property type="entry name" value="VOC DOMAIN-CONTAINING PROTEIN"/>
    <property type="match status" value="1"/>
</dbReference>
<dbReference type="Gene3D" id="3.10.180.10">
    <property type="entry name" value="2,3-Dihydroxybiphenyl 1,2-Dioxygenase, domain 1"/>
    <property type="match status" value="1"/>
</dbReference>
<dbReference type="RefSeq" id="WP_201658491.1">
    <property type="nucleotide sequence ID" value="NZ_CP068047.1"/>
</dbReference>
<name>A0ABX7BXK6_9HYPH</name>
<dbReference type="InterPro" id="IPR029068">
    <property type="entry name" value="Glyas_Bleomycin-R_OHBP_Dase"/>
</dbReference>
<feature type="domain" description="VOC" evidence="2">
    <location>
        <begin position="5"/>
        <end position="132"/>
    </location>
</feature>
<dbReference type="Pfam" id="PF00903">
    <property type="entry name" value="Glyoxalase"/>
    <property type="match status" value="1"/>
</dbReference>
<dbReference type="InterPro" id="IPR004360">
    <property type="entry name" value="Glyas_Fos-R_dOase_dom"/>
</dbReference>
<protein>
    <submittedName>
        <fullName evidence="3">VOC family protein</fullName>
    </submittedName>
</protein>
<accession>A0ABX7BXK6</accession>
<evidence type="ECO:0000259" key="2">
    <source>
        <dbReference type="PROSITE" id="PS51819"/>
    </source>
</evidence>
<evidence type="ECO:0000313" key="4">
    <source>
        <dbReference type="Proteomes" id="UP000595460"/>
    </source>
</evidence>
<proteinExistence type="predicted"/>
<dbReference type="SUPFAM" id="SSF54593">
    <property type="entry name" value="Glyoxalase/Bleomycin resistance protein/Dihydroxybiphenyl dioxygenase"/>
    <property type="match status" value="1"/>
</dbReference>
<evidence type="ECO:0000256" key="1">
    <source>
        <dbReference type="ARBA" id="ARBA00022723"/>
    </source>
</evidence>
<dbReference type="PROSITE" id="PS00934">
    <property type="entry name" value="GLYOXALASE_I_1"/>
    <property type="match status" value="1"/>
</dbReference>
<organism evidence="3 4">
    <name type="scientific">Devosia oryziradicis</name>
    <dbReference type="NCBI Taxonomy" id="2801335"/>
    <lineage>
        <taxon>Bacteria</taxon>
        <taxon>Pseudomonadati</taxon>
        <taxon>Pseudomonadota</taxon>
        <taxon>Alphaproteobacteria</taxon>
        <taxon>Hyphomicrobiales</taxon>
        <taxon>Devosiaceae</taxon>
        <taxon>Devosia</taxon>
    </lineage>
</organism>
<dbReference type="PANTHER" id="PTHR21366">
    <property type="entry name" value="GLYOXALASE FAMILY PROTEIN"/>
    <property type="match status" value="1"/>
</dbReference>
<gene>
    <name evidence="3" type="ORF">JI749_02540</name>
</gene>
<dbReference type="PROSITE" id="PS51819">
    <property type="entry name" value="VOC"/>
    <property type="match status" value="1"/>
</dbReference>
<reference evidence="3 4" key="1">
    <citation type="submission" date="2021-01" db="EMBL/GenBank/DDBJ databases">
        <title>Genome seq and assembly of Devosia sp. G19.</title>
        <authorList>
            <person name="Chhetri G."/>
        </authorList>
    </citation>
    <scope>NUCLEOTIDE SEQUENCE [LARGE SCALE GENOMIC DNA]</scope>
    <source>
        <strain evidence="3 4">G19</strain>
    </source>
</reference>
<keyword evidence="1" id="KW-0479">Metal-binding</keyword>
<dbReference type="InterPro" id="IPR037523">
    <property type="entry name" value="VOC_core"/>
</dbReference>
<dbReference type="InterPro" id="IPR050383">
    <property type="entry name" value="GlyoxalaseI/FosfomycinResist"/>
</dbReference>